<keyword evidence="13" id="KW-1185">Reference proteome</keyword>
<feature type="region of interest" description="Disordered" evidence="9">
    <location>
        <begin position="1"/>
        <end position="32"/>
    </location>
</feature>
<dbReference type="InterPro" id="IPR006068">
    <property type="entry name" value="ATPase_P-typ_cation-transptr_C"/>
</dbReference>
<dbReference type="SFLD" id="SFLDF00027">
    <property type="entry name" value="p-type_atpase"/>
    <property type="match status" value="1"/>
</dbReference>
<accession>A0A1G6T8R4</accession>
<feature type="transmembrane region" description="Helical" evidence="10">
    <location>
        <begin position="879"/>
        <end position="898"/>
    </location>
</feature>
<dbReference type="Gene3D" id="2.70.150.10">
    <property type="entry name" value="Calcium-transporting ATPase, cytoplasmic transduction domain A"/>
    <property type="match status" value="1"/>
</dbReference>
<dbReference type="GO" id="GO:0005886">
    <property type="term" value="C:plasma membrane"/>
    <property type="evidence" value="ECO:0007669"/>
    <property type="project" value="UniProtKB-SubCell"/>
</dbReference>
<dbReference type="GO" id="GO:0005524">
    <property type="term" value="F:ATP binding"/>
    <property type="evidence" value="ECO:0007669"/>
    <property type="project" value="UniProtKB-KW"/>
</dbReference>
<proteinExistence type="predicted"/>
<keyword evidence="7 10" id="KW-0472">Membrane</keyword>
<keyword evidence="5" id="KW-1278">Translocase</keyword>
<feature type="transmembrane region" description="Helical" evidence="10">
    <location>
        <begin position="66"/>
        <end position="84"/>
    </location>
</feature>
<evidence type="ECO:0000256" key="1">
    <source>
        <dbReference type="ARBA" id="ARBA00004651"/>
    </source>
</evidence>
<keyword evidence="6 10" id="KW-1133">Transmembrane helix</keyword>
<keyword evidence="4" id="KW-0067">ATP-binding</keyword>
<dbReference type="SUPFAM" id="SSF56784">
    <property type="entry name" value="HAD-like"/>
    <property type="match status" value="1"/>
</dbReference>
<dbReference type="InterPro" id="IPR008250">
    <property type="entry name" value="ATPase_P-typ_transduc_dom_A_sf"/>
</dbReference>
<dbReference type="SUPFAM" id="SSF81665">
    <property type="entry name" value="Calcium ATPase, transmembrane domain M"/>
    <property type="match status" value="1"/>
</dbReference>
<feature type="transmembrane region" description="Helical" evidence="10">
    <location>
        <begin position="847"/>
        <end position="867"/>
    </location>
</feature>
<evidence type="ECO:0000256" key="6">
    <source>
        <dbReference type="ARBA" id="ARBA00022989"/>
    </source>
</evidence>
<dbReference type="STRING" id="67344.SAMN05216505_10672"/>
<dbReference type="Gene3D" id="1.20.1110.10">
    <property type="entry name" value="Calcium-transporting ATPase, transmembrane domain"/>
    <property type="match status" value="1"/>
</dbReference>
<dbReference type="InterPro" id="IPR023299">
    <property type="entry name" value="ATPase_P-typ_cyto_dom_N"/>
</dbReference>
<comment type="catalytic activity">
    <reaction evidence="8">
        <text>ATP + H2O = ADP + phosphate + H(+)</text>
        <dbReference type="Rhea" id="RHEA:13065"/>
        <dbReference type="ChEBI" id="CHEBI:15377"/>
        <dbReference type="ChEBI" id="CHEBI:15378"/>
        <dbReference type="ChEBI" id="CHEBI:30616"/>
        <dbReference type="ChEBI" id="CHEBI:43474"/>
        <dbReference type="ChEBI" id="CHEBI:456216"/>
    </reaction>
</comment>
<dbReference type="GO" id="GO:0016887">
    <property type="term" value="F:ATP hydrolysis activity"/>
    <property type="evidence" value="ECO:0007669"/>
    <property type="project" value="InterPro"/>
</dbReference>
<feature type="domain" description="Cation-transporting P-type ATPase N-terminal" evidence="11">
    <location>
        <begin position="12"/>
        <end position="86"/>
    </location>
</feature>
<evidence type="ECO:0000256" key="4">
    <source>
        <dbReference type="ARBA" id="ARBA00022840"/>
    </source>
</evidence>
<reference evidence="13" key="1">
    <citation type="submission" date="2016-10" db="EMBL/GenBank/DDBJ databases">
        <authorList>
            <person name="Varghese N."/>
            <person name="Submissions S."/>
        </authorList>
    </citation>
    <scope>NUCLEOTIDE SEQUENCE [LARGE SCALE GENOMIC DNA]</scope>
    <source>
        <strain evidence="13">CGMCC 4.3504</strain>
    </source>
</reference>
<dbReference type="PRINTS" id="PR00119">
    <property type="entry name" value="CATATPASE"/>
</dbReference>
<evidence type="ECO:0000256" key="10">
    <source>
        <dbReference type="SAM" id="Phobius"/>
    </source>
</evidence>
<dbReference type="Pfam" id="PF13246">
    <property type="entry name" value="Cation_ATPase"/>
    <property type="match status" value="1"/>
</dbReference>
<evidence type="ECO:0000256" key="9">
    <source>
        <dbReference type="SAM" id="MobiDB-lite"/>
    </source>
</evidence>
<dbReference type="PANTHER" id="PTHR42861">
    <property type="entry name" value="CALCIUM-TRANSPORTING ATPASE"/>
    <property type="match status" value="1"/>
</dbReference>
<dbReference type="SUPFAM" id="SSF81660">
    <property type="entry name" value="Metal cation-transporting ATPase, ATP-binding domain N"/>
    <property type="match status" value="1"/>
</dbReference>
<dbReference type="InterPro" id="IPR023214">
    <property type="entry name" value="HAD_sf"/>
</dbReference>
<dbReference type="InterPro" id="IPR023298">
    <property type="entry name" value="ATPase_P-typ_TM_dom_sf"/>
</dbReference>
<dbReference type="Gene3D" id="3.40.1110.10">
    <property type="entry name" value="Calcium-transporting ATPase, cytoplasmic domain N"/>
    <property type="match status" value="1"/>
</dbReference>
<dbReference type="SFLD" id="SFLDG00002">
    <property type="entry name" value="C1.7:_P-type_atpase_like"/>
    <property type="match status" value="1"/>
</dbReference>
<dbReference type="InterPro" id="IPR036412">
    <property type="entry name" value="HAD-like_sf"/>
</dbReference>
<feature type="transmembrane region" description="Helical" evidence="10">
    <location>
        <begin position="281"/>
        <end position="306"/>
    </location>
</feature>
<dbReference type="SUPFAM" id="SSF81653">
    <property type="entry name" value="Calcium ATPase, transduction domain A"/>
    <property type="match status" value="1"/>
</dbReference>
<dbReference type="InterPro" id="IPR001757">
    <property type="entry name" value="P_typ_ATPase"/>
</dbReference>
<evidence type="ECO:0000313" key="13">
    <source>
        <dbReference type="Proteomes" id="UP000182100"/>
    </source>
</evidence>
<dbReference type="InterPro" id="IPR018303">
    <property type="entry name" value="ATPase_P-typ_P_site"/>
</dbReference>
<keyword evidence="3" id="KW-0547">Nucleotide-binding</keyword>
<evidence type="ECO:0000256" key="8">
    <source>
        <dbReference type="ARBA" id="ARBA00049360"/>
    </source>
</evidence>
<evidence type="ECO:0000313" key="12">
    <source>
        <dbReference type="EMBL" id="SDD25448.1"/>
    </source>
</evidence>
<dbReference type="InterPro" id="IPR059000">
    <property type="entry name" value="ATPase_P-type_domA"/>
</dbReference>
<evidence type="ECO:0000256" key="7">
    <source>
        <dbReference type="ARBA" id="ARBA00023136"/>
    </source>
</evidence>
<evidence type="ECO:0000259" key="11">
    <source>
        <dbReference type="SMART" id="SM00831"/>
    </source>
</evidence>
<dbReference type="SFLD" id="SFLDS00003">
    <property type="entry name" value="Haloacid_Dehalogenase"/>
    <property type="match status" value="1"/>
</dbReference>
<gene>
    <name evidence="12" type="ORF">SAMN05216505_10672</name>
</gene>
<feature type="transmembrane region" description="Helical" evidence="10">
    <location>
        <begin position="779"/>
        <end position="797"/>
    </location>
</feature>
<dbReference type="Pfam" id="PF00690">
    <property type="entry name" value="Cation_ATPase_N"/>
    <property type="match status" value="1"/>
</dbReference>
<dbReference type="SMART" id="SM00831">
    <property type="entry name" value="Cation_ATPase_N"/>
    <property type="match status" value="1"/>
</dbReference>
<keyword evidence="2 10" id="KW-0812">Transmembrane</keyword>
<protein>
    <submittedName>
        <fullName evidence="12">Ca2+-transporting ATPase</fullName>
    </submittedName>
</protein>
<evidence type="ECO:0000256" key="2">
    <source>
        <dbReference type="ARBA" id="ARBA00022692"/>
    </source>
</evidence>
<dbReference type="InterPro" id="IPR044492">
    <property type="entry name" value="P_typ_ATPase_HD_dom"/>
</dbReference>
<dbReference type="Gene3D" id="3.40.50.1000">
    <property type="entry name" value="HAD superfamily/HAD-like"/>
    <property type="match status" value="1"/>
</dbReference>
<dbReference type="PROSITE" id="PS00154">
    <property type="entry name" value="ATPASE_E1_E2"/>
    <property type="match status" value="1"/>
</dbReference>
<dbReference type="NCBIfam" id="TIGR01494">
    <property type="entry name" value="ATPase_P-type"/>
    <property type="match status" value="2"/>
</dbReference>
<feature type="transmembrane region" description="Helical" evidence="10">
    <location>
        <begin position="809"/>
        <end position="827"/>
    </location>
</feature>
<dbReference type="AlphaFoldDB" id="A0A1G6T8R4"/>
<dbReference type="Pfam" id="PF00689">
    <property type="entry name" value="Cation_ATPase_C"/>
    <property type="match status" value="1"/>
</dbReference>
<feature type="transmembrane region" description="Helical" evidence="10">
    <location>
        <begin position="256"/>
        <end position="275"/>
    </location>
</feature>
<dbReference type="EMBL" id="FMZK01000006">
    <property type="protein sequence ID" value="SDD25448.1"/>
    <property type="molecule type" value="Genomic_DNA"/>
</dbReference>
<sequence length="923" mass="97766">MLPSDDSAAPPPWHALPPTDATSRFEVDPGAGLSSDEVARRLAEHGPNQLDEAPREPRWRAFLRQFQDLLIIILLVAAVVSLVVSREWETPIAIAVVVLLNATIGFVQESRAEAALDALREMTVTHATVRRDGRLTQLAASELVPGDVVVLAPGDRVPADGRLLTSASLEVQESVLTGEAQAVAKDADAEVAEDAPLADRVTAVFMNTAVTRGRGEVAVTATGMSTETGRIADMLHSAKPGPTPLQRQIDALSRSLALIAGLVIVLVFVLGLLRGQDFGDLFISAVSLAVAAIPEGLPAVVAFTLAMGTGRMAKKGAIVKKLASVETLGSTTQICTDKTGTLTLNQMTAREMLLAGRRLTLSGEGYSTEGRIRTTDGQPLPQTLDHALTAMALCTDAVIRDGEVVGDPTEGALVVLAEKGGVDVSGLRQEKPRRLEIPFDSDYKFMATFHDWTDDSGRAVVRCFVKGAPDVLADRADRLVGEEGTLPFDDAARRRFDEGNASLAEQGMRVMALGTEDFPADGFRAPRDPKELLDRIVLTALVGIVDPPRPEARTAIAECIDAGIRVRMITGDHAVTAGAIARELGIPGAAVTGAELDRIDDETALAERLDEVGVVARVSPEHKIRIVRALQDRGDVVAMTGDGVNDAPALRKADIGVAMGITGTEVTKEAGTMVLTDDNFATIVSAVREGRGIYGNIVKFTRFQVSTALGFVATFLIASLTGLAGGAPFTALQILFVNLVMDGPPAMSLGVDPADPDAMKRPPRAAGERILGKRRLARILLASAVMAAGTLAVLVWAPGPEPELGEATVAGTMAFVTFVFFQVFNLLNVRHDTRSVFSRETLQNSSAFIATAAVIALLVIIVETDALHGFFTTTDLTPGQWLVCAAVGSAILWTGEVLKTVLRARARRARVAARSGRRDGVTA</sequence>
<dbReference type="PRINTS" id="PR00120">
    <property type="entry name" value="HATPASE"/>
</dbReference>
<dbReference type="Pfam" id="PF00122">
    <property type="entry name" value="E1-E2_ATPase"/>
    <property type="match status" value="1"/>
</dbReference>
<dbReference type="Proteomes" id="UP000182100">
    <property type="component" value="Unassembled WGS sequence"/>
</dbReference>
<dbReference type="InterPro" id="IPR004014">
    <property type="entry name" value="ATPase_P-typ_cation-transptr_N"/>
</dbReference>
<dbReference type="RefSeq" id="WP_079170720.1">
    <property type="nucleotide sequence ID" value="NZ_FMZK01000006.1"/>
</dbReference>
<evidence type="ECO:0000256" key="3">
    <source>
        <dbReference type="ARBA" id="ARBA00022741"/>
    </source>
</evidence>
<evidence type="ECO:0000256" key="5">
    <source>
        <dbReference type="ARBA" id="ARBA00022967"/>
    </source>
</evidence>
<organism evidence="12 13">
    <name type="scientific">Streptomyces prasinopilosus</name>
    <dbReference type="NCBI Taxonomy" id="67344"/>
    <lineage>
        <taxon>Bacteria</taxon>
        <taxon>Bacillati</taxon>
        <taxon>Actinomycetota</taxon>
        <taxon>Actinomycetes</taxon>
        <taxon>Kitasatosporales</taxon>
        <taxon>Streptomycetaceae</taxon>
        <taxon>Streptomyces</taxon>
    </lineage>
</organism>
<name>A0A1G6T8R4_9ACTN</name>
<comment type="subcellular location">
    <subcellularLocation>
        <location evidence="1">Cell membrane</location>
        <topology evidence="1">Multi-pass membrane protein</topology>
    </subcellularLocation>
</comment>